<evidence type="ECO:0000256" key="9">
    <source>
        <dbReference type="SAM" id="SignalP"/>
    </source>
</evidence>
<evidence type="ECO:0000256" key="5">
    <source>
        <dbReference type="ARBA" id="ARBA00022801"/>
    </source>
</evidence>
<proteinExistence type="predicted"/>
<dbReference type="Gene3D" id="3.30.60.10">
    <property type="entry name" value="Endochitinase-like"/>
    <property type="match status" value="1"/>
</dbReference>
<feature type="domain" description="NodB homology" evidence="11">
    <location>
        <begin position="130"/>
        <end position="321"/>
    </location>
</feature>
<dbReference type="InterPro" id="IPR001002">
    <property type="entry name" value="Chitin-bd_1"/>
</dbReference>
<comment type="caution">
    <text evidence="12">The sequence shown here is derived from an EMBL/GenBank/DDBJ whole genome shotgun (WGS) entry which is preliminary data.</text>
</comment>
<dbReference type="Gene3D" id="3.20.20.370">
    <property type="entry name" value="Glycoside hydrolase/deacetylase"/>
    <property type="match status" value="1"/>
</dbReference>
<evidence type="ECO:0000313" key="13">
    <source>
        <dbReference type="Proteomes" id="UP001642405"/>
    </source>
</evidence>
<dbReference type="PROSITE" id="PS50941">
    <property type="entry name" value="CHIT_BIND_I_2"/>
    <property type="match status" value="1"/>
</dbReference>
<dbReference type="PROSITE" id="PS51677">
    <property type="entry name" value="NODB"/>
    <property type="match status" value="1"/>
</dbReference>
<feature type="chain" id="PRO_5045864212" description="Chitin deacetylase" evidence="9">
    <location>
        <begin position="19"/>
        <end position="403"/>
    </location>
</feature>
<evidence type="ECO:0000256" key="7">
    <source>
        <dbReference type="ARBA" id="ARBA00023285"/>
    </source>
</evidence>
<evidence type="ECO:0000256" key="6">
    <source>
        <dbReference type="ARBA" id="ARBA00023277"/>
    </source>
</evidence>
<reference evidence="12 13" key="1">
    <citation type="submission" date="2024-01" db="EMBL/GenBank/DDBJ databases">
        <authorList>
            <person name="Allen C."/>
            <person name="Tagirdzhanova G."/>
        </authorList>
    </citation>
    <scope>NUCLEOTIDE SEQUENCE [LARGE SCALE GENOMIC DNA]</scope>
</reference>
<evidence type="ECO:0008006" key="14">
    <source>
        <dbReference type="Google" id="ProtNLM"/>
    </source>
</evidence>
<evidence type="ECO:0000256" key="8">
    <source>
        <dbReference type="PROSITE-ProRule" id="PRU00261"/>
    </source>
</evidence>
<evidence type="ECO:0000256" key="4">
    <source>
        <dbReference type="ARBA" id="ARBA00022729"/>
    </source>
</evidence>
<keyword evidence="7" id="KW-0170">Cobalt</keyword>
<sequence length="403" mass="42343">MYLSPMLGVLASAAAVLAHNHDDPEHKQGHNDNDSVNVDDNRASYLVKRGVHAGGGCGTQNSNAVCAAGLCCSDAGVCGTGGAFCTAPACQISACDGNQTPAGADTSSLPRPLFGGIPYGIDIRHCTVHGNVALTFDDGPYLYAAALLDILQHNNVTATCFVVGNDGAKGMINNAATGYPATLRRMVAEGHQVGSHTWSHQDLSLFTAAQRRDQIVKNEIALSDVLGVVPTYLRPPYTRWTQDGLDDLRALGYHVLNYDIDTCDWQGDYSAAKTTYSTALSQHSPSSSSWISLEHDIYNTTVYMFAQYLIDTARRLNYQLPVDMGVLQAHVASGGSSSSGGGGSIITSVLDDQDVHNIYTDAHCIRSCGHTAISSSTKSGGSHSVPAASTAVAAVALAFAAFL</sequence>
<dbReference type="Pfam" id="PF01522">
    <property type="entry name" value="Polysacc_deac_1"/>
    <property type="match status" value="1"/>
</dbReference>
<dbReference type="CDD" id="cd00035">
    <property type="entry name" value="ChtBD1"/>
    <property type="match status" value="1"/>
</dbReference>
<evidence type="ECO:0000259" key="10">
    <source>
        <dbReference type="PROSITE" id="PS50941"/>
    </source>
</evidence>
<feature type="disulfide bond" evidence="8">
    <location>
        <begin position="66"/>
        <end position="78"/>
    </location>
</feature>
<feature type="signal peptide" evidence="9">
    <location>
        <begin position="1"/>
        <end position="18"/>
    </location>
</feature>
<evidence type="ECO:0000256" key="1">
    <source>
        <dbReference type="ARBA" id="ARBA00001941"/>
    </source>
</evidence>
<comment type="caution">
    <text evidence="8">Lacks conserved residue(s) required for the propagation of feature annotation.</text>
</comment>
<feature type="disulfide bond" evidence="8">
    <location>
        <begin position="71"/>
        <end position="85"/>
    </location>
</feature>
<dbReference type="InterPro" id="IPR018371">
    <property type="entry name" value="Chitin-binding_1_CS"/>
</dbReference>
<evidence type="ECO:0000259" key="11">
    <source>
        <dbReference type="PROSITE" id="PS51677"/>
    </source>
</evidence>
<keyword evidence="13" id="KW-1185">Reference proteome</keyword>
<keyword evidence="8" id="KW-1015">Disulfide bond</keyword>
<gene>
    <name evidence="12" type="ORF">SCUCBS95973_005950</name>
</gene>
<dbReference type="InterPro" id="IPR002509">
    <property type="entry name" value="NODB_dom"/>
</dbReference>
<dbReference type="InterPro" id="IPR011330">
    <property type="entry name" value="Glyco_hydro/deAcase_b/a-brl"/>
</dbReference>
<dbReference type="Pfam" id="PF00187">
    <property type="entry name" value="Chitin_bind_1"/>
    <property type="match status" value="1"/>
</dbReference>
<keyword evidence="5" id="KW-0378">Hydrolase</keyword>
<feature type="domain" description="Chitin-binding type-1" evidence="10">
    <location>
        <begin position="54"/>
        <end position="97"/>
    </location>
</feature>
<accession>A0ABP0C3E1</accession>
<keyword evidence="4 9" id="KW-0732">Signal</keyword>
<dbReference type="SMART" id="SM00270">
    <property type="entry name" value="ChtBD1"/>
    <property type="match status" value="1"/>
</dbReference>
<name>A0ABP0C3E1_9PEZI</name>
<dbReference type="EMBL" id="CAWUHB010000034">
    <property type="protein sequence ID" value="CAK7225695.1"/>
    <property type="molecule type" value="Genomic_DNA"/>
</dbReference>
<feature type="disulfide bond" evidence="8">
    <location>
        <begin position="57"/>
        <end position="72"/>
    </location>
</feature>
<dbReference type="PANTHER" id="PTHR46471:SF2">
    <property type="entry name" value="CHITIN DEACETYLASE-RELATED"/>
    <property type="match status" value="1"/>
</dbReference>
<keyword evidence="6" id="KW-0119">Carbohydrate metabolism</keyword>
<evidence type="ECO:0000256" key="3">
    <source>
        <dbReference type="ARBA" id="ARBA00022723"/>
    </source>
</evidence>
<dbReference type="PROSITE" id="PS00026">
    <property type="entry name" value="CHIT_BIND_I_1"/>
    <property type="match status" value="1"/>
</dbReference>
<keyword evidence="2 8" id="KW-0147">Chitin-binding</keyword>
<dbReference type="SUPFAM" id="SSF88713">
    <property type="entry name" value="Glycoside hydrolase/deacetylase"/>
    <property type="match status" value="1"/>
</dbReference>
<keyword evidence="3" id="KW-0479">Metal-binding</keyword>
<organism evidence="12 13">
    <name type="scientific">Sporothrix curviconia</name>
    <dbReference type="NCBI Taxonomy" id="1260050"/>
    <lineage>
        <taxon>Eukaryota</taxon>
        <taxon>Fungi</taxon>
        <taxon>Dikarya</taxon>
        <taxon>Ascomycota</taxon>
        <taxon>Pezizomycotina</taxon>
        <taxon>Sordariomycetes</taxon>
        <taxon>Sordariomycetidae</taxon>
        <taxon>Ophiostomatales</taxon>
        <taxon>Ophiostomataceae</taxon>
        <taxon>Sporothrix</taxon>
    </lineage>
</organism>
<dbReference type="InterPro" id="IPR036861">
    <property type="entry name" value="Endochitinase-like_sf"/>
</dbReference>
<dbReference type="SUPFAM" id="SSF57016">
    <property type="entry name" value="Plant lectins/antimicrobial peptides"/>
    <property type="match status" value="1"/>
</dbReference>
<protein>
    <recommendedName>
        <fullName evidence="14">Chitin deacetylase</fullName>
    </recommendedName>
</protein>
<dbReference type="PANTHER" id="PTHR46471">
    <property type="entry name" value="CHITIN DEACETYLASE"/>
    <property type="match status" value="1"/>
</dbReference>
<dbReference type="Proteomes" id="UP001642405">
    <property type="component" value="Unassembled WGS sequence"/>
</dbReference>
<comment type="cofactor">
    <cofactor evidence="1">
        <name>Co(2+)</name>
        <dbReference type="ChEBI" id="CHEBI:48828"/>
    </cofactor>
</comment>
<evidence type="ECO:0000313" key="12">
    <source>
        <dbReference type="EMBL" id="CAK7225695.1"/>
    </source>
</evidence>
<evidence type="ECO:0000256" key="2">
    <source>
        <dbReference type="ARBA" id="ARBA00022669"/>
    </source>
</evidence>